<feature type="signal peptide" evidence="1">
    <location>
        <begin position="1"/>
        <end position="31"/>
    </location>
</feature>
<dbReference type="SMART" id="SM00458">
    <property type="entry name" value="RICIN"/>
    <property type="match status" value="1"/>
</dbReference>
<dbReference type="Gene3D" id="2.80.10.50">
    <property type="match status" value="1"/>
</dbReference>
<evidence type="ECO:0000313" key="4">
    <source>
        <dbReference type="Proteomes" id="UP000605568"/>
    </source>
</evidence>
<gene>
    <name evidence="3" type="ORF">GCM10017774_08210</name>
</gene>
<comment type="caution">
    <text evidence="3">The sequence shown here is derived from an EMBL/GenBank/DDBJ whole genome shotgun (WGS) entry which is preliminary data.</text>
</comment>
<dbReference type="InterPro" id="IPR000772">
    <property type="entry name" value="Ricin_B_lectin"/>
</dbReference>
<dbReference type="Proteomes" id="UP000605568">
    <property type="component" value="Unassembled WGS sequence"/>
</dbReference>
<name>A0ABQ3M0P4_9PSEU</name>
<evidence type="ECO:0000259" key="2">
    <source>
        <dbReference type="SMART" id="SM00458"/>
    </source>
</evidence>
<dbReference type="SUPFAM" id="SSF50370">
    <property type="entry name" value="Ricin B-like lectins"/>
    <property type="match status" value="1"/>
</dbReference>
<dbReference type="InterPro" id="IPR035992">
    <property type="entry name" value="Ricin_B-like_lectins"/>
</dbReference>
<evidence type="ECO:0000313" key="3">
    <source>
        <dbReference type="EMBL" id="GHH30477.1"/>
    </source>
</evidence>
<evidence type="ECO:0000256" key="1">
    <source>
        <dbReference type="SAM" id="SignalP"/>
    </source>
</evidence>
<proteinExistence type="predicted"/>
<reference evidence="4" key="1">
    <citation type="journal article" date="2019" name="Int. J. Syst. Evol. Microbiol.">
        <title>The Global Catalogue of Microorganisms (GCM) 10K type strain sequencing project: providing services to taxonomists for standard genome sequencing and annotation.</title>
        <authorList>
            <consortium name="The Broad Institute Genomics Platform"/>
            <consortium name="The Broad Institute Genome Sequencing Center for Infectious Disease"/>
            <person name="Wu L."/>
            <person name="Ma J."/>
        </authorList>
    </citation>
    <scope>NUCLEOTIDE SEQUENCE [LARGE SCALE GENOMIC DNA]</scope>
    <source>
        <strain evidence="4">CGMCC 4.7367</strain>
    </source>
</reference>
<dbReference type="CDD" id="cd23415">
    <property type="entry name" value="beta-trefoil_Ricin_AH"/>
    <property type="match status" value="1"/>
</dbReference>
<feature type="chain" id="PRO_5046101560" description="Ricin B lectin domain-containing protein" evidence="1">
    <location>
        <begin position="32"/>
        <end position="157"/>
    </location>
</feature>
<organism evidence="3 4">
    <name type="scientific">Lentzea cavernae</name>
    <dbReference type="NCBI Taxonomy" id="2020703"/>
    <lineage>
        <taxon>Bacteria</taxon>
        <taxon>Bacillati</taxon>
        <taxon>Actinomycetota</taxon>
        <taxon>Actinomycetes</taxon>
        <taxon>Pseudonocardiales</taxon>
        <taxon>Pseudonocardiaceae</taxon>
        <taxon>Lentzea</taxon>
    </lineage>
</organism>
<keyword evidence="1" id="KW-0732">Signal</keyword>
<feature type="domain" description="Ricin B lectin" evidence="2">
    <location>
        <begin position="37"/>
        <end position="153"/>
    </location>
</feature>
<protein>
    <recommendedName>
        <fullName evidence="2">Ricin B lectin domain-containing protein</fullName>
    </recommendedName>
</protein>
<sequence length="157" mass="16980">MSPFEVTLLRLAKSVVVAALVLTAAPVVATAAPQAESLYWIRFADNFARCLDSNAGGDVYTHSCQDRNDHQKWDNYTPGKFRNKKTGLCLAGGKSSVFTTSCTVNATDWRTSSATKKRFTNVSTGLCLHNQGGHGQAVGLRACQSGTAYWTTTKLRS</sequence>
<accession>A0ABQ3M0P4</accession>
<dbReference type="EMBL" id="BNAR01000001">
    <property type="protein sequence ID" value="GHH30477.1"/>
    <property type="molecule type" value="Genomic_DNA"/>
</dbReference>
<keyword evidence="4" id="KW-1185">Reference proteome</keyword>
<dbReference type="PROSITE" id="PS50231">
    <property type="entry name" value="RICIN_B_LECTIN"/>
    <property type="match status" value="1"/>
</dbReference>